<evidence type="ECO:0000256" key="2">
    <source>
        <dbReference type="PROSITE-ProRule" id="PRU00708"/>
    </source>
</evidence>
<dbReference type="SUPFAM" id="SSF48452">
    <property type="entry name" value="TPR-like"/>
    <property type="match status" value="1"/>
</dbReference>
<name>A0A6P5N869_ARADU</name>
<dbReference type="Proteomes" id="UP000515211">
    <property type="component" value="Chromosome 3"/>
</dbReference>
<feature type="repeat" description="PPR" evidence="2">
    <location>
        <begin position="390"/>
        <end position="420"/>
    </location>
</feature>
<keyword evidence="1" id="KW-0677">Repeat</keyword>
<dbReference type="InterPro" id="IPR002885">
    <property type="entry name" value="PPR_rpt"/>
</dbReference>
<dbReference type="FunFam" id="1.25.40.10:FF:000073">
    <property type="entry name" value="Pentatricopeptide repeat-containing protein chloroplastic"/>
    <property type="match status" value="1"/>
</dbReference>
<accession>A0A6P5N869</accession>
<dbReference type="RefSeq" id="XP_052114901.1">
    <property type="nucleotide sequence ID" value="XM_052258941.1"/>
</dbReference>
<evidence type="ECO:0000313" key="4">
    <source>
        <dbReference type="RefSeq" id="XP_020993590.1"/>
    </source>
</evidence>
<dbReference type="GO" id="GO:0003723">
    <property type="term" value="F:RNA binding"/>
    <property type="evidence" value="ECO:0007669"/>
    <property type="project" value="InterPro"/>
</dbReference>
<evidence type="ECO:0000313" key="5">
    <source>
        <dbReference type="RefSeq" id="XP_020993591.1"/>
    </source>
</evidence>
<dbReference type="InterPro" id="IPR046848">
    <property type="entry name" value="E_motif"/>
</dbReference>
<dbReference type="RefSeq" id="XP_052114902.1">
    <property type="nucleotide sequence ID" value="XM_052258942.1"/>
</dbReference>
<feature type="repeat" description="PPR" evidence="2">
    <location>
        <begin position="421"/>
        <end position="455"/>
    </location>
</feature>
<organism evidence="3 6">
    <name type="scientific">Arachis duranensis</name>
    <name type="common">Wild peanut</name>
    <dbReference type="NCBI Taxonomy" id="130453"/>
    <lineage>
        <taxon>Eukaryota</taxon>
        <taxon>Viridiplantae</taxon>
        <taxon>Streptophyta</taxon>
        <taxon>Embryophyta</taxon>
        <taxon>Tracheophyta</taxon>
        <taxon>Spermatophyta</taxon>
        <taxon>Magnoliopsida</taxon>
        <taxon>eudicotyledons</taxon>
        <taxon>Gunneridae</taxon>
        <taxon>Pentapetalae</taxon>
        <taxon>rosids</taxon>
        <taxon>fabids</taxon>
        <taxon>Fabales</taxon>
        <taxon>Fabaceae</taxon>
        <taxon>Papilionoideae</taxon>
        <taxon>50 kb inversion clade</taxon>
        <taxon>dalbergioids sensu lato</taxon>
        <taxon>Dalbergieae</taxon>
        <taxon>Pterocarpus clade</taxon>
        <taxon>Arachis</taxon>
    </lineage>
</organism>
<feature type="repeat" description="PPR" evidence="2">
    <location>
        <begin position="287"/>
        <end position="317"/>
    </location>
</feature>
<protein>
    <submittedName>
        <fullName evidence="4 5">Pentatricopeptide repeat-containing protein At4g21300</fullName>
    </submittedName>
</protein>
<gene>
    <name evidence="4 5 6 7 8 9" type="primary">LOC107478033</name>
</gene>
<dbReference type="RefSeq" id="XP_020993594.1">
    <property type="nucleotide sequence ID" value="XM_021137935.2"/>
</dbReference>
<dbReference type="GO" id="GO:0099402">
    <property type="term" value="P:plant organ development"/>
    <property type="evidence" value="ECO:0007669"/>
    <property type="project" value="UniProtKB-ARBA"/>
</dbReference>
<evidence type="ECO:0000313" key="8">
    <source>
        <dbReference type="RefSeq" id="XP_052114901.1"/>
    </source>
</evidence>
<dbReference type="Gene3D" id="1.25.40.10">
    <property type="entry name" value="Tetratricopeptide repeat domain"/>
    <property type="match status" value="4"/>
</dbReference>
<evidence type="ECO:0000256" key="1">
    <source>
        <dbReference type="ARBA" id="ARBA00022737"/>
    </source>
</evidence>
<keyword evidence="3" id="KW-1185">Reference proteome</keyword>
<dbReference type="PANTHER" id="PTHR24015:SF1886">
    <property type="entry name" value="OS03G0781100 PROTEIN"/>
    <property type="match status" value="1"/>
</dbReference>
<dbReference type="Pfam" id="PF13041">
    <property type="entry name" value="PPR_2"/>
    <property type="match status" value="4"/>
</dbReference>
<dbReference type="PANTHER" id="PTHR24015">
    <property type="entry name" value="OS07G0578800 PROTEIN-RELATED"/>
    <property type="match status" value="1"/>
</dbReference>
<proteinExistence type="predicted"/>
<feature type="repeat" description="PPR" evidence="2">
    <location>
        <begin position="217"/>
        <end position="251"/>
    </location>
</feature>
<dbReference type="KEGG" id="adu:107478033"/>
<dbReference type="FunFam" id="1.25.40.10:FF:000344">
    <property type="entry name" value="Pentatricopeptide repeat-containing protein"/>
    <property type="match status" value="1"/>
</dbReference>
<sequence length="754" mass="84144">MYNRNLCSACTRTLSHVTASTSKFIVHADNYNYAIPKPRFPNAQQHPEPLTTQLESLFRSCSDSSLLPQVKQIHARVTVCGMSDINVLGSRIAGLYVLCGSIRDARNLFFRLELGYALPWNWMIRGFVMLGWHDFALLFYFMMLGSGVSPDKYTFPYIIKACGGSNNVALAKMVHNTIQPIGIDVDLFVGSALIKLYADNGCICDARQVFDELSVRDCVLWNVMLNGYVTSGDFNNAIETFQEMRNCYIKPNSVTFTCMLSLCSTRGMFYVGTQLHGLVIRSGFQHDSQVANTLLSMYSKCGNLVDARRLFDSMPQTDTVTWNGLIAGYVQNGLADEALTLFNAMISASVKPDSITFASFLPSIVESGSSSTKHCKEIHGYIVRHRIPFDVYLKNAITDMYSKCGRLDLAYQFFRRMPERDSVCWNSMIASFSQNGKPEMAINIFRGMGRSGTKFDSVSLSSALSACANIPALYSGKEMHGFVIRNAFTSDTIVASALIDMYSKCGKLAMAQYVFDLMYWRNEISWNSIIAAYGNHGHPRECLDLFHEMLKAGIHPDHVTFLVIISACAHAGLVDEGISYFRCMTESYGICAKMEHYACMVDLYGRAGRLHEAFNTIKSMPLAPDAGVWGTLLGACRVHGNVELARLASEHLLELDPQNSGYYVLLSNIHAGAGEWSDVLKIRSRMKEKGVQKICGYSWIDVNGSTHMFFAADGSHPQSFEIYLILESLLLELKKQGYVPQPYLPRHPQVVVKT</sequence>
<dbReference type="FunFam" id="1.25.40.10:FF:000158">
    <property type="entry name" value="pentatricopeptide repeat-containing protein At2g33680"/>
    <property type="match status" value="1"/>
</dbReference>
<dbReference type="RefSeq" id="XP_052114900.1">
    <property type="nucleotide sequence ID" value="XM_052258940.1"/>
</dbReference>
<dbReference type="GeneID" id="107478033"/>
<reference evidence="4 5" key="2">
    <citation type="submission" date="2025-04" db="UniProtKB">
        <authorList>
            <consortium name="RefSeq"/>
        </authorList>
    </citation>
    <scope>IDENTIFICATION</scope>
    <source>
        <tissue evidence="4 5">Whole plant</tissue>
    </source>
</reference>
<evidence type="ECO:0000313" key="7">
    <source>
        <dbReference type="RefSeq" id="XP_052114900.1"/>
    </source>
</evidence>
<dbReference type="Pfam" id="PF01535">
    <property type="entry name" value="PPR"/>
    <property type="match status" value="5"/>
</dbReference>
<evidence type="ECO:0000313" key="9">
    <source>
        <dbReference type="RefSeq" id="XP_052114902.1"/>
    </source>
</evidence>
<dbReference type="NCBIfam" id="TIGR00756">
    <property type="entry name" value="PPR"/>
    <property type="match status" value="5"/>
</dbReference>
<dbReference type="FunFam" id="1.25.40.10:FF:000444">
    <property type="entry name" value="Pentatricopeptide repeat-containing protein"/>
    <property type="match status" value="1"/>
</dbReference>
<dbReference type="GO" id="GO:0009451">
    <property type="term" value="P:RNA modification"/>
    <property type="evidence" value="ECO:0007669"/>
    <property type="project" value="InterPro"/>
</dbReference>
<feature type="repeat" description="PPR" evidence="2">
    <location>
        <begin position="522"/>
        <end position="556"/>
    </location>
</feature>
<dbReference type="RefSeq" id="XP_020993591.1">
    <property type="nucleotide sequence ID" value="XM_021137932.2"/>
</dbReference>
<evidence type="ECO:0000313" key="3">
    <source>
        <dbReference type="Proteomes" id="UP000515211"/>
    </source>
</evidence>
<dbReference type="PROSITE" id="PS51375">
    <property type="entry name" value="PPR"/>
    <property type="match status" value="6"/>
</dbReference>
<dbReference type="AlphaFoldDB" id="A0A6P5N869"/>
<reference evidence="3" key="1">
    <citation type="journal article" date="2016" name="Nat. Genet.">
        <title>The genome sequences of Arachis duranensis and Arachis ipaensis, the diploid ancestors of cultivated peanut.</title>
        <authorList>
            <person name="Bertioli D.J."/>
            <person name="Cannon S.B."/>
            <person name="Froenicke L."/>
            <person name="Huang G."/>
            <person name="Farmer A.D."/>
            <person name="Cannon E.K."/>
            <person name="Liu X."/>
            <person name="Gao D."/>
            <person name="Clevenger J."/>
            <person name="Dash S."/>
            <person name="Ren L."/>
            <person name="Moretzsohn M.C."/>
            <person name="Shirasawa K."/>
            <person name="Huang W."/>
            <person name="Vidigal B."/>
            <person name="Abernathy B."/>
            <person name="Chu Y."/>
            <person name="Niederhuth C.E."/>
            <person name="Umale P."/>
            <person name="Araujo A.C."/>
            <person name="Kozik A."/>
            <person name="Kim K.D."/>
            <person name="Burow M.D."/>
            <person name="Varshney R.K."/>
            <person name="Wang X."/>
            <person name="Zhang X."/>
            <person name="Barkley N."/>
            <person name="Guimaraes P.M."/>
            <person name="Isobe S."/>
            <person name="Guo B."/>
            <person name="Liao B."/>
            <person name="Stalker H.T."/>
            <person name="Schmitz R.J."/>
            <person name="Scheffler B.E."/>
            <person name="Leal-Bertioli S.C."/>
            <person name="Xun X."/>
            <person name="Jackson S.A."/>
            <person name="Michelmore R."/>
            <person name="Ozias-Akins P."/>
        </authorList>
    </citation>
    <scope>NUCLEOTIDE SEQUENCE [LARGE SCALE GENOMIC DNA]</scope>
    <source>
        <strain evidence="3">cv. V14167</strain>
    </source>
</reference>
<dbReference type="InterPro" id="IPR011990">
    <property type="entry name" value="TPR-like_helical_dom_sf"/>
</dbReference>
<feature type="repeat" description="PPR" evidence="2">
    <location>
        <begin position="318"/>
        <end position="352"/>
    </location>
</feature>
<dbReference type="Pfam" id="PF20431">
    <property type="entry name" value="E_motif"/>
    <property type="match status" value="1"/>
</dbReference>
<dbReference type="RefSeq" id="XP_020993590.1">
    <property type="nucleotide sequence ID" value="XM_021137931.2"/>
</dbReference>
<dbReference type="InterPro" id="IPR046960">
    <property type="entry name" value="PPR_At4g14850-like_plant"/>
</dbReference>
<evidence type="ECO:0000313" key="6">
    <source>
        <dbReference type="RefSeq" id="XP_020993594.1"/>
    </source>
</evidence>